<gene>
    <name evidence="2" type="ORF">ACH5RR_037373</name>
</gene>
<reference evidence="2 3" key="1">
    <citation type="submission" date="2024-11" db="EMBL/GenBank/DDBJ databases">
        <title>A near-complete genome assembly of Cinchona calisaya.</title>
        <authorList>
            <person name="Lian D.C."/>
            <person name="Zhao X.W."/>
            <person name="Wei L."/>
        </authorList>
    </citation>
    <scope>NUCLEOTIDE SEQUENCE [LARGE SCALE GENOMIC DNA]</scope>
    <source>
        <tissue evidence="2">Nenye</tissue>
    </source>
</reference>
<evidence type="ECO:0000313" key="2">
    <source>
        <dbReference type="EMBL" id="KAL3502924.1"/>
    </source>
</evidence>
<dbReference type="Pfam" id="PF00078">
    <property type="entry name" value="RVT_1"/>
    <property type="match status" value="1"/>
</dbReference>
<evidence type="ECO:0000313" key="3">
    <source>
        <dbReference type="Proteomes" id="UP001630127"/>
    </source>
</evidence>
<comment type="caution">
    <text evidence="2">The sequence shown here is derived from an EMBL/GenBank/DDBJ whole genome shotgun (WGS) entry which is preliminary data.</text>
</comment>
<protein>
    <recommendedName>
        <fullName evidence="1">Reverse transcriptase domain-containing protein</fullName>
    </recommendedName>
</protein>
<keyword evidence="3" id="KW-1185">Reference proteome</keyword>
<proteinExistence type="predicted"/>
<dbReference type="PROSITE" id="PS50878">
    <property type="entry name" value="RT_POL"/>
    <property type="match status" value="1"/>
</dbReference>
<accession>A0ABD2YA82</accession>
<dbReference type="SUPFAM" id="SSF56672">
    <property type="entry name" value="DNA/RNA polymerases"/>
    <property type="match status" value="1"/>
</dbReference>
<dbReference type="Proteomes" id="UP001630127">
    <property type="component" value="Unassembled WGS sequence"/>
</dbReference>
<dbReference type="AlphaFoldDB" id="A0ABD2YA82"/>
<dbReference type="EMBL" id="JBJUIK010000015">
    <property type="protein sequence ID" value="KAL3502924.1"/>
    <property type="molecule type" value="Genomic_DNA"/>
</dbReference>
<evidence type="ECO:0000259" key="1">
    <source>
        <dbReference type="PROSITE" id="PS50878"/>
    </source>
</evidence>
<dbReference type="InterPro" id="IPR000477">
    <property type="entry name" value="RT_dom"/>
</dbReference>
<name>A0ABD2YA82_9GENT</name>
<feature type="domain" description="Reverse transcriptase" evidence="1">
    <location>
        <begin position="1"/>
        <end position="136"/>
    </location>
</feature>
<organism evidence="2 3">
    <name type="scientific">Cinchona calisaya</name>
    <dbReference type="NCBI Taxonomy" id="153742"/>
    <lineage>
        <taxon>Eukaryota</taxon>
        <taxon>Viridiplantae</taxon>
        <taxon>Streptophyta</taxon>
        <taxon>Embryophyta</taxon>
        <taxon>Tracheophyta</taxon>
        <taxon>Spermatophyta</taxon>
        <taxon>Magnoliopsida</taxon>
        <taxon>eudicotyledons</taxon>
        <taxon>Gunneridae</taxon>
        <taxon>Pentapetalae</taxon>
        <taxon>asterids</taxon>
        <taxon>lamiids</taxon>
        <taxon>Gentianales</taxon>
        <taxon>Rubiaceae</taxon>
        <taxon>Cinchonoideae</taxon>
        <taxon>Cinchoneae</taxon>
        <taxon>Cinchona</taxon>
    </lineage>
</organism>
<dbReference type="InterPro" id="IPR043502">
    <property type="entry name" value="DNA/RNA_pol_sf"/>
</dbReference>
<sequence>MNNLKGNWHGLLINVEVSGFFKSTKGIKQGDPFSPFLFIICPKVFSRVLTFLVQQQSIVSYALPRGCSVVSHLAFADDVIVFLRGDLRSVRNFKEFISTYELGTGQKINMSKSSLYVSKRCSTSQDGLIERILRIK</sequence>